<keyword evidence="3" id="KW-0732">Signal</keyword>
<dbReference type="InterPro" id="IPR050330">
    <property type="entry name" value="Bact_OuterMem_StrucFunc"/>
</dbReference>
<dbReference type="PROSITE" id="PS51123">
    <property type="entry name" value="OMPA_2"/>
    <property type="match status" value="1"/>
</dbReference>
<dbReference type="InterPro" id="IPR036737">
    <property type="entry name" value="OmpA-like_sf"/>
</dbReference>
<evidence type="ECO:0000256" key="2">
    <source>
        <dbReference type="SAM" id="MobiDB-lite"/>
    </source>
</evidence>
<sequence>MRFTAAFASVVLIASAAGACSGGDEKKPSDPGDRTKAPAPTASASTSASGLPGLTKEGWFGIGVKLHARVEIKNVERRQDRSVLHFTVTSLDDRPVIPQNAFGHALGDFRAYRIPLVDPVGRKIYHPLVNASRDTLGSVQGRYLPGVVYEAVVYYPPIPEGVEVVTALTAGTAGEFTGVPVTDDPAPPPAPVAPQEAPAGTVASWPLRDDPDARPVVQNLYDITEGPVEETTSSGVEQKVGLRTDVLFAFNSDKLSGKAKAVLDEVAEETKAKADPAKPPIRVIGHTDSKGTDPFNRKLSLRRAQTVERELRARLGGAYKYVSEGKGESEPIAQEGGPTDAAARSRNRRVEVSYQIKQETPGTTVTTTASAQTGGIGRPAPFNADDGQIVASRFARFREQKRRIDVHPFYRDGAYLVAVFDIQSLGAGGLPAAADYTHIDYLGGEFTAFSVIDPRTQDVYRAVRMGPDQRGPDEYVDPGWATFRQAEGEPNRGFFYVPAPPDDVKVVTFDGGPFGKVLEVPIRD</sequence>
<evidence type="ECO:0000313" key="5">
    <source>
        <dbReference type="EMBL" id="GAA3192991.1"/>
    </source>
</evidence>
<name>A0ABP6PYK2_9ACTN</name>
<feature type="signal peptide" evidence="3">
    <location>
        <begin position="1"/>
        <end position="19"/>
    </location>
</feature>
<dbReference type="PROSITE" id="PS51257">
    <property type="entry name" value="PROKAR_LIPOPROTEIN"/>
    <property type="match status" value="1"/>
</dbReference>
<comment type="caution">
    <text evidence="5">The sequence shown here is derived from an EMBL/GenBank/DDBJ whole genome shotgun (WGS) entry which is preliminary data.</text>
</comment>
<dbReference type="Gene3D" id="3.30.1330.60">
    <property type="entry name" value="OmpA-like domain"/>
    <property type="match status" value="1"/>
</dbReference>
<feature type="compositionally biased region" description="Basic and acidic residues" evidence="2">
    <location>
        <begin position="23"/>
        <end position="36"/>
    </location>
</feature>
<dbReference type="InterPro" id="IPR006665">
    <property type="entry name" value="OmpA-like"/>
</dbReference>
<dbReference type="Pfam" id="PF00691">
    <property type="entry name" value="OmpA"/>
    <property type="match status" value="1"/>
</dbReference>
<protein>
    <recommendedName>
        <fullName evidence="4">OmpA-like domain-containing protein</fullName>
    </recommendedName>
</protein>
<feature type="domain" description="OmpA-like" evidence="4">
    <location>
        <begin position="235"/>
        <end position="358"/>
    </location>
</feature>
<feature type="compositionally biased region" description="Low complexity" evidence="2">
    <location>
        <begin position="37"/>
        <end position="49"/>
    </location>
</feature>
<dbReference type="EMBL" id="BAAAUV010000001">
    <property type="protein sequence ID" value="GAA3192991.1"/>
    <property type="molecule type" value="Genomic_DNA"/>
</dbReference>
<organism evidence="5 6">
    <name type="scientific">Actinocorallia longicatena</name>
    <dbReference type="NCBI Taxonomy" id="111803"/>
    <lineage>
        <taxon>Bacteria</taxon>
        <taxon>Bacillati</taxon>
        <taxon>Actinomycetota</taxon>
        <taxon>Actinomycetes</taxon>
        <taxon>Streptosporangiales</taxon>
        <taxon>Thermomonosporaceae</taxon>
        <taxon>Actinocorallia</taxon>
    </lineage>
</organism>
<dbReference type="PANTHER" id="PTHR30329:SF21">
    <property type="entry name" value="LIPOPROTEIN YIAD-RELATED"/>
    <property type="match status" value="1"/>
</dbReference>
<accession>A0ABP6PYK2</accession>
<dbReference type="SUPFAM" id="SSF103088">
    <property type="entry name" value="OmpA-like"/>
    <property type="match status" value="1"/>
</dbReference>
<reference evidence="6" key="1">
    <citation type="journal article" date="2019" name="Int. J. Syst. Evol. Microbiol.">
        <title>The Global Catalogue of Microorganisms (GCM) 10K type strain sequencing project: providing services to taxonomists for standard genome sequencing and annotation.</title>
        <authorList>
            <consortium name="The Broad Institute Genomics Platform"/>
            <consortium name="The Broad Institute Genome Sequencing Center for Infectious Disease"/>
            <person name="Wu L."/>
            <person name="Ma J."/>
        </authorList>
    </citation>
    <scope>NUCLEOTIDE SEQUENCE [LARGE SCALE GENOMIC DNA]</scope>
    <source>
        <strain evidence="6">JCM 9377</strain>
    </source>
</reference>
<evidence type="ECO:0000256" key="1">
    <source>
        <dbReference type="PROSITE-ProRule" id="PRU00473"/>
    </source>
</evidence>
<proteinExistence type="predicted"/>
<evidence type="ECO:0000313" key="6">
    <source>
        <dbReference type="Proteomes" id="UP001501237"/>
    </source>
</evidence>
<dbReference type="RefSeq" id="WP_344821200.1">
    <property type="nucleotide sequence ID" value="NZ_BAAAUV010000001.1"/>
</dbReference>
<dbReference type="PANTHER" id="PTHR30329">
    <property type="entry name" value="STATOR ELEMENT OF FLAGELLAR MOTOR COMPLEX"/>
    <property type="match status" value="1"/>
</dbReference>
<feature type="region of interest" description="Disordered" evidence="2">
    <location>
        <begin position="360"/>
        <end position="382"/>
    </location>
</feature>
<dbReference type="Proteomes" id="UP001501237">
    <property type="component" value="Unassembled WGS sequence"/>
</dbReference>
<evidence type="ECO:0000259" key="4">
    <source>
        <dbReference type="PROSITE" id="PS51123"/>
    </source>
</evidence>
<keyword evidence="6" id="KW-1185">Reference proteome</keyword>
<keyword evidence="1" id="KW-0472">Membrane</keyword>
<evidence type="ECO:0000256" key="3">
    <source>
        <dbReference type="SAM" id="SignalP"/>
    </source>
</evidence>
<feature type="region of interest" description="Disordered" evidence="2">
    <location>
        <begin position="324"/>
        <end position="348"/>
    </location>
</feature>
<dbReference type="CDD" id="cd07185">
    <property type="entry name" value="OmpA_C-like"/>
    <property type="match status" value="1"/>
</dbReference>
<feature type="chain" id="PRO_5046650398" description="OmpA-like domain-containing protein" evidence="3">
    <location>
        <begin position="20"/>
        <end position="524"/>
    </location>
</feature>
<gene>
    <name evidence="5" type="ORF">GCM10010468_02050</name>
</gene>
<feature type="compositionally biased region" description="Low complexity" evidence="2">
    <location>
        <begin position="360"/>
        <end position="373"/>
    </location>
</feature>
<feature type="region of interest" description="Disordered" evidence="2">
    <location>
        <begin position="271"/>
        <end position="295"/>
    </location>
</feature>
<feature type="region of interest" description="Disordered" evidence="2">
    <location>
        <begin position="20"/>
        <end position="50"/>
    </location>
</feature>